<dbReference type="EMBL" id="CYSC01000044">
    <property type="protein sequence ID" value="CUH74119.1"/>
    <property type="molecule type" value="Genomic_DNA"/>
</dbReference>
<gene>
    <name evidence="1" type="ORF">TL5118_02695</name>
    <name evidence="2" type="ORF">TL5120_03937</name>
</gene>
<dbReference type="Proteomes" id="UP000051086">
    <property type="component" value="Unassembled WGS sequence"/>
</dbReference>
<protein>
    <submittedName>
        <fullName evidence="2">Uncharacterized protein</fullName>
    </submittedName>
</protein>
<reference evidence="2 4" key="1">
    <citation type="submission" date="2015-09" db="EMBL/GenBank/DDBJ databases">
        <authorList>
            <consortium name="Swine Surveillance"/>
        </authorList>
    </citation>
    <scope>NUCLEOTIDE SEQUENCE [LARGE SCALE GENOMIC DNA]</scope>
    <source>
        <strain evidence="2 4">5120</strain>
    </source>
</reference>
<dbReference type="RefSeq" id="WP_058245246.1">
    <property type="nucleotide sequence ID" value="NZ_CYSC01000044.1"/>
</dbReference>
<dbReference type="EMBL" id="CYSB01000035">
    <property type="protein sequence ID" value="CUH68619.1"/>
    <property type="molecule type" value="Genomic_DNA"/>
</dbReference>
<evidence type="ECO:0000313" key="4">
    <source>
        <dbReference type="Proteomes" id="UP000051887"/>
    </source>
</evidence>
<sequence>MLAACDMAGRDFRGLPVTRVDLGGMQFAVRTNGTKAEAIRLNRMLRPRMDLVGPLAGLAIEQVSGCRVRQISGDVAVVTARLQCAKGAAPTGGSSAYKCKLQGLDALDGFASEALTCHPDTG</sequence>
<name>A0A0P1G466_9RHOB</name>
<evidence type="ECO:0000313" key="2">
    <source>
        <dbReference type="EMBL" id="CUH74119.1"/>
    </source>
</evidence>
<dbReference type="AlphaFoldDB" id="A0A0P1G466"/>
<organism evidence="2 4">
    <name type="scientific">Thalassovita autumnalis</name>
    <dbReference type="NCBI Taxonomy" id="2072972"/>
    <lineage>
        <taxon>Bacteria</taxon>
        <taxon>Pseudomonadati</taxon>
        <taxon>Pseudomonadota</taxon>
        <taxon>Alphaproteobacteria</taxon>
        <taxon>Rhodobacterales</taxon>
        <taxon>Roseobacteraceae</taxon>
        <taxon>Thalassovita</taxon>
    </lineage>
</organism>
<keyword evidence="3" id="KW-1185">Reference proteome</keyword>
<reference evidence="1 3" key="2">
    <citation type="submission" date="2015-09" db="EMBL/GenBank/DDBJ databases">
        <authorList>
            <person name="Rodrigo-Torres L."/>
            <person name="Arahal D.R."/>
        </authorList>
    </citation>
    <scope>NUCLEOTIDE SEQUENCE [LARGE SCALE GENOMIC DNA]</scope>
    <source>
        <strain evidence="1 3">CECT 5118</strain>
    </source>
</reference>
<proteinExistence type="predicted"/>
<evidence type="ECO:0000313" key="1">
    <source>
        <dbReference type="EMBL" id="CUH68619.1"/>
    </source>
</evidence>
<dbReference type="Proteomes" id="UP000051887">
    <property type="component" value="Unassembled WGS sequence"/>
</dbReference>
<evidence type="ECO:0000313" key="3">
    <source>
        <dbReference type="Proteomes" id="UP000051086"/>
    </source>
</evidence>
<dbReference type="OrthoDB" id="7864349at2"/>
<accession>A0A0P1G466</accession>